<evidence type="ECO:0000313" key="1">
    <source>
        <dbReference type="EMBL" id="KAF2003005.1"/>
    </source>
</evidence>
<protein>
    <submittedName>
        <fullName evidence="1">Uncharacterized protein</fullName>
    </submittedName>
</protein>
<dbReference type="AlphaFoldDB" id="A0A6A5WVA8"/>
<gene>
    <name evidence="1" type="ORF">P154DRAFT_108642</name>
</gene>
<proteinExistence type="predicted"/>
<dbReference type="Proteomes" id="UP000799779">
    <property type="component" value="Unassembled WGS sequence"/>
</dbReference>
<evidence type="ECO:0000313" key="2">
    <source>
        <dbReference type="Proteomes" id="UP000799779"/>
    </source>
</evidence>
<sequence length="86" mass="9385">MRTEGGSTASSCFCLASAAPTRPNFHLFSNAMRLAWCSQSIVRGDLIVALRCILVNSRNKLLGRLRRRITVGPRCGAFISASTQQD</sequence>
<keyword evidence="2" id="KW-1185">Reference proteome</keyword>
<dbReference type="EMBL" id="ML977574">
    <property type="protein sequence ID" value="KAF2003005.1"/>
    <property type="molecule type" value="Genomic_DNA"/>
</dbReference>
<reference evidence="1" key="1">
    <citation type="journal article" date="2020" name="Stud. Mycol.">
        <title>101 Dothideomycetes genomes: a test case for predicting lifestyles and emergence of pathogens.</title>
        <authorList>
            <person name="Haridas S."/>
            <person name="Albert R."/>
            <person name="Binder M."/>
            <person name="Bloem J."/>
            <person name="Labutti K."/>
            <person name="Salamov A."/>
            <person name="Andreopoulos B."/>
            <person name="Baker S."/>
            <person name="Barry K."/>
            <person name="Bills G."/>
            <person name="Bluhm B."/>
            <person name="Cannon C."/>
            <person name="Castanera R."/>
            <person name="Culley D."/>
            <person name="Daum C."/>
            <person name="Ezra D."/>
            <person name="Gonzalez J."/>
            <person name="Henrissat B."/>
            <person name="Kuo A."/>
            <person name="Liang C."/>
            <person name="Lipzen A."/>
            <person name="Lutzoni F."/>
            <person name="Magnuson J."/>
            <person name="Mondo S."/>
            <person name="Nolan M."/>
            <person name="Ohm R."/>
            <person name="Pangilinan J."/>
            <person name="Park H.-J."/>
            <person name="Ramirez L."/>
            <person name="Alfaro M."/>
            <person name="Sun H."/>
            <person name="Tritt A."/>
            <person name="Yoshinaga Y."/>
            <person name="Zwiers L.-H."/>
            <person name="Turgeon B."/>
            <person name="Goodwin S."/>
            <person name="Spatafora J."/>
            <person name="Crous P."/>
            <person name="Grigoriev I."/>
        </authorList>
    </citation>
    <scope>NUCLEOTIDE SEQUENCE</scope>
    <source>
        <strain evidence="1">CBS 123094</strain>
    </source>
</reference>
<name>A0A6A5WVA8_9PLEO</name>
<organism evidence="1 2">
    <name type="scientific">Amniculicola lignicola CBS 123094</name>
    <dbReference type="NCBI Taxonomy" id="1392246"/>
    <lineage>
        <taxon>Eukaryota</taxon>
        <taxon>Fungi</taxon>
        <taxon>Dikarya</taxon>
        <taxon>Ascomycota</taxon>
        <taxon>Pezizomycotina</taxon>
        <taxon>Dothideomycetes</taxon>
        <taxon>Pleosporomycetidae</taxon>
        <taxon>Pleosporales</taxon>
        <taxon>Amniculicolaceae</taxon>
        <taxon>Amniculicola</taxon>
    </lineage>
</organism>
<accession>A0A6A5WVA8</accession>